<feature type="region of interest" description="Disordered" evidence="1">
    <location>
        <begin position="1"/>
        <end position="21"/>
    </location>
</feature>
<organism evidence="2 3">
    <name type="scientific">Stephania yunnanensis</name>
    <dbReference type="NCBI Taxonomy" id="152371"/>
    <lineage>
        <taxon>Eukaryota</taxon>
        <taxon>Viridiplantae</taxon>
        <taxon>Streptophyta</taxon>
        <taxon>Embryophyta</taxon>
        <taxon>Tracheophyta</taxon>
        <taxon>Spermatophyta</taxon>
        <taxon>Magnoliopsida</taxon>
        <taxon>Ranunculales</taxon>
        <taxon>Menispermaceae</taxon>
        <taxon>Menispermoideae</taxon>
        <taxon>Cissampelideae</taxon>
        <taxon>Stephania</taxon>
    </lineage>
</organism>
<proteinExistence type="predicted"/>
<keyword evidence="3" id="KW-1185">Reference proteome</keyword>
<sequence length="56" mass="6172">MEMGEVVLTTKNNNNNRGEGDACSRTNFRLNPNQSLFFTSSLLLFSPPPLPPPPLP</sequence>
<evidence type="ECO:0000313" key="2">
    <source>
        <dbReference type="EMBL" id="KAK9092917.1"/>
    </source>
</evidence>
<dbReference type="AlphaFoldDB" id="A0AAP0EJM0"/>
<name>A0AAP0EJM0_9MAGN</name>
<evidence type="ECO:0000313" key="3">
    <source>
        <dbReference type="Proteomes" id="UP001420932"/>
    </source>
</evidence>
<dbReference type="Proteomes" id="UP001420932">
    <property type="component" value="Unassembled WGS sequence"/>
</dbReference>
<reference evidence="2 3" key="1">
    <citation type="submission" date="2024-01" db="EMBL/GenBank/DDBJ databases">
        <title>Genome assemblies of Stephania.</title>
        <authorList>
            <person name="Yang L."/>
        </authorList>
    </citation>
    <scope>NUCLEOTIDE SEQUENCE [LARGE SCALE GENOMIC DNA]</scope>
    <source>
        <strain evidence="2">YNDBR</strain>
        <tissue evidence="2">Leaf</tissue>
    </source>
</reference>
<comment type="caution">
    <text evidence="2">The sequence shown here is derived from an EMBL/GenBank/DDBJ whole genome shotgun (WGS) entry which is preliminary data.</text>
</comment>
<protein>
    <submittedName>
        <fullName evidence="2">Uncharacterized protein</fullName>
    </submittedName>
</protein>
<dbReference type="EMBL" id="JBBNAF010000012">
    <property type="protein sequence ID" value="KAK9092917.1"/>
    <property type="molecule type" value="Genomic_DNA"/>
</dbReference>
<evidence type="ECO:0000256" key="1">
    <source>
        <dbReference type="SAM" id="MobiDB-lite"/>
    </source>
</evidence>
<gene>
    <name evidence="2" type="ORF">Syun_027828</name>
</gene>
<accession>A0AAP0EJM0</accession>